<name>A0A160TS12_9ZZZZ</name>
<dbReference type="Pfam" id="PF20254">
    <property type="entry name" value="DMFA2_C"/>
    <property type="match status" value="1"/>
</dbReference>
<dbReference type="AlphaFoldDB" id="A0A160TS12"/>
<reference evidence="2" key="1">
    <citation type="submission" date="2015-10" db="EMBL/GenBank/DDBJ databases">
        <authorList>
            <person name="Gilbert D.G."/>
        </authorList>
    </citation>
    <scope>NUCLEOTIDE SEQUENCE</scope>
</reference>
<proteinExistence type="predicted"/>
<dbReference type="InterPro" id="IPR013320">
    <property type="entry name" value="ConA-like_dom_sf"/>
</dbReference>
<organism evidence="2">
    <name type="scientific">hydrothermal vent metagenome</name>
    <dbReference type="NCBI Taxonomy" id="652676"/>
    <lineage>
        <taxon>unclassified sequences</taxon>
        <taxon>metagenomes</taxon>
        <taxon>ecological metagenomes</taxon>
    </lineage>
</organism>
<accession>A0A160TS12</accession>
<dbReference type="EMBL" id="CZRL01000073">
    <property type="protein sequence ID" value="CUS51974.1"/>
    <property type="molecule type" value="Genomic_DNA"/>
</dbReference>
<dbReference type="InterPro" id="IPR046540">
    <property type="entry name" value="DMFA2_C"/>
</dbReference>
<evidence type="ECO:0000313" key="2">
    <source>
        <dbReference type="EMBL" id="CUS51974.1"/>
    </source>
</evidence>
<sequence>MAEVKLFGYCNNISVRPGDEQTFHVTADGTDTAEAQLVRLIHGDQHPDGPGFIEEEVDCEINGAWQVKKQYTQVGSYLQVPDPENRLCIDGSFSMFTYIWPSLHPKVGAQAVCGRYDDFNNIGYAFGIDETGHLGFIVADGKEFDAVLSEIPLQRHIWYFIGASYDASTGRATLHQMGVVNRYNSLWGKVTPMDYDSHVSETLRFKPKHAPDISFLVGGTWDFHANRGKFVNELYSGKVDRPGVVSRALSREEFDHICSGGKPPKNDILAYWDTSVGYTDTGIGDTVTDTGPHGLHAIGVNKPVRAQTGWNWNGRNDCFRLAPEEYGGIEFHDDAIIDCGWDVTHRLTIPDNLKSGVYAIRLRAGEGTGLGEEYIVFFIRAKTPRAPIALLIPTASYLAYANDHLTFDAQMAQPIVGQTPIVSDIDIEVYQSPEFGLSTYDHHRDGAGVCYSSYRRPIVSLHPKYRNPMNGVTWQFPADLSIVAWLEHCNYDYEVLTDEDLHREGVDSITPYKCVITGTHPEYYSETMLDATEDFVVGGGRLIYMGGNGYYWNVDFCEDEPWCMEVRKLDSGMRAWNAKPGEHYMQTTGQKGGLWKNLGRPPQKALGVGFISQGFESCRPFRRMPDSWHRTVSWITEGIEGEIIGDFGLAHGGAGGIEMDRYDLEKGTPPHARIIASSGGHTDNYMLVCEEVLYAFPGMTGTYDHRIRADMVYFTSSNNGAVFSTGSIAFGQALPCHNFDNNVSKLLANLVDAFSKDGSLPGGAWISDEKQWR</sequence>
<dbReference type="SUPFAM" id="SSF49899">
    <property type="entry name" value="Concanavalin A-like lectins/glucanases"/>
    <property type="match status" value="1"/>
</dbReference>
<gene>
    <name evidence="2" type="ORF">MGWOODY_XGa292</name>
</gene>
<feature type="domain" description="N,N-dimethylformamidase beta subunit-like C-terminal" evidence="1">
    <location>
        <begin position="308"/>
        <end position="738"/>
    </location>
</feature>
<dbReference type="Gene3D" id="2.60.120.200">
    <property type="match status" value="1"/>
</dbReference>
<evidence type="ECO:0000259" key="1">
    <source>
        <dbReference type="Pfam" id="PF20254"/>
    </source>
</evidence>
<protein>
    <submittedName>
        <fullName evidence="2">Large subunit of N,N-dimethylformamidase</fullName>
    </submittedName>
</protein>